<comment type="caution">
    <text evidence="3">The sequence shown here is derived from an EMBL/GenBank/DDBJ whole genome shotgun (WGS) entry which is preliminary data.</text>
</comment>
<dbReference type="Pfam" id="PF12937">
    <property type="entry name" value="F-box-like"/>
    <property type="match status" value="1"/>
</dbReference>
<dbReference type="Gramene" id="TVU02043">
    <property type="protein sequence ID" value="TVU02043"/>
    <property type="gene ID" value="EJB05_52409"/>
</dbReference>
<dbReference type="InterPro" id="IPR001810">
    <property type="entry name" value="F-box_dom"/>
</dbReference>
<dbReference type="PANTHER" id="PTHR38926">
    <property type="entry name" value="F-BOX DOMAIN CONTAINING PROTEIN, EXPRESSED"/>
    <property type="match status" value="1"/>
</dbReference>
<dbReference type="Gene3D" id="3.80.10.10">
    <property type="entry name" value="Ribonuclease Inhibitor"/>
    <property type="match status" value="1"/>
</dbReference>
<gene>
    <name evidence="3" type="ORF">EJB05_52409</name>
</gene>
<reference evidence="3 4" key="1">
    <citation type="journal article" date="2019" name="Sci. Rep.">
        <title>A high-quality genome of Eragrostis curvula grass provides insights into Poaceae evolution and supports new strategies to enhance forage quality.</title>
        <authorList>
            <person name="Carballo J."/>
            <person name="Santos B.A.C.M."/>
            <person name="Zappacosta D."/>
            <person name="Garbus I."/>
            <person name="Selva J.P."/>
            <person name="Gallo C.A."/>
            <person name="Diaz A."/>
            <person name="Albertini E."/>
            <person name="Caccamo M."/>
            <person name="Echenique V."/>
        </authorList>
    </citation>
    <scope>NUCLEOTIDE SEQUENCE [LARGE SCALE GENOMIC DNA]</scope>
    <source>
        <strain evidence="4">cv. Victoria</strain>
        <tissue evidence="3">Leaf</tissue>
    </source>
</reference>
<feature type="region of interest" description="Disordered" evidence="1">
    <location>
        <begin position="1"/>
        <end position="25"/>
    </location>
</feature>
<organism evidence="3 4">
    <name type="scientific">Eragrostis curvula</name>
    <name type="common">weeping love grass</name>
    <dbReference type="NCBI Taxonomy" id="38414"/>
    <lineage>
        <taxon>Eukaryota</taxon>
        <taxon>Viridiplantae</taxon>
        <taxon>Streptophyta</taxon>
        <taxon>Embryophyta</taxon>
        <taxon>Tracheophyta</taxon>
        <taxon>Spermatophyta</taxon>
        <taxon>Magnoliopsida</taxon>
        <taxon>Liliopsida</taxon>
        <taxon>Poales</taxon>
        <taxon>Poaceae</taxon>
        <taxon>PACMAD clade</taxon>
        <taxon>Chloridoideae</taxon>
        <taxon>Eragrostideae</taxon>
        <taxon>Eragrostidinae</taxon>
        <taxon>Eragrostis</taxon>
    </lineage>
</organism>
<dbReference type="FunFam" id="1.20.1280.50:FF:000037">
    <property type="entry name" value="F-box protein SKIP19"/>
    <property type="match status" value="1"/>
</dbReference>
<feature type="domain" description="F-box" evidence="2">
    <location>
        <begin position="27"/>
        <end position="74"/>
    </location>
</feature>
<evidence type="ECO:0000259" key="2">
    <source>
        <dbReference type="Pfam" id="PF12937"/>
    </source>
</evidence>
<sequence>MQASLSPGRRHKNPDVPAPSPPEVRDWSALPGDILVGVFLKLGPREIMRGADMVCTAWRRGAVGEPALWRRVDLTTVPARSTLLWKAMARAAVDRAAGQCEAYRGPCDNDFLLYLIERATSLKSIHLSHDDTREVVLKVAQLNQLPLLEDVDVSLSYFSNGASINLFNSVCQACPRLKELRMSFTRNSDSNYDDNIGGFYQEKCEIPVMGELRFLQLLGYYLTVAGLTAILDSCPVLESLNVPSGDYLITSRMDEKLRAKCAKLKNVTLPYDSDEEEYYEESDLEDGYESESYYYPFY</sequence>
<keyword evidence="4" id="KW-1185">Reference proteome</keyword>
<dbReference type="SUPFAM" id="SSF81383">
    <property type="entry name" value="F-box domain"/>
    <property type="match status" value="1"/>
</dbReference>
<dbReference type="PANTHER" id="PTHR38926:SF74">
    <property type="entry name" value="OS08G0193600 PROTEIN"/>
    <property type="match status" value="1"/>
</dbReference>
<evidence type="ECO:0000313" key="3">
    <source>
        <dbReference type="EMBL" id="TVU02043.1"/>
    </source>
</evidence>
<dbReference type="EMBL" id="RWGY01000361">
    <property type="protein sequence ID" value="TVU02043.1"/>
    <property type="molecule type" value="Genomic_DNA"/>
</dbReference>
<dbReference type="InterPro" id="IPR032675">
    <property type="entry name" value="LRR_dom_sf"/>
</dbReference>
<feature type="non-terminal residue" evidence="3">
    <location>
        <position position="1"/>
    </location>
</feature>
<dbReference type="Proteomes" id="UP000324897">
    <property type="component" value="Unassembled WGS sequence"/>
</dbReference>
<evidence type="ECO:0000313" key="4">
    <source>
        <dbReference type="Proteomes" id="UP000324897"/>
    </source>
</evidence>
<evidence type="ECO:0000256" key="1">
    <source>
        <dbReference type="SAM" id="MobiDB-lite"/>
    </source>
</evidence>
<name>A0A5J9SSN3_9POAL</name>
<dbReference type="InterPro" id="IPR036047">
    <property type="entry name" value="F-box-like_dom_sf"/>
</dbReference>
<dbReference type="AlphaFoldDB" id="A0A5J9SSN3"/>
<dbReference type="SUPFAM" id="SSF52047">
    <property type="entry name" value="RNI-like"/>
    <property type="match status" value="1"/>
</dbReference>
<proteinExistence type="predicted"/>
<protein>
    <recommendedName>
        <fullName evidence="2">F-box domain-containing protein</fullName>
    </recommendedName>
</protein>
<dbReference type="OrthoDB" id="690920at2759"/>
<dbReference type="Gene3D" id="1.20.1280.50">
    <property type="match status" value="1"/>
</dbReference>
<accession>A0A5J9SSN3</accession>